<dbReference type="SUPFAM" id="SSF57701">
    <property type="entry name" value="Zn2/Cys6 DNA-binding domain"/>
    <property type="match status" value="1"/>
</dbReference>
<dbReference type="InterPro" id="IPR036864">
    <property type="entry name" value="Zn2-C6_fun-type_DNA-bd_sf"/>
</dbReference>
<dbReference type="STRING" id="1442371.A0A0D2GY82"/>
<dbReference type="AlphaFoldDB" id="A0A0D2GY82"/>
<accession>A0A0D2GY82</accession>
<dbReference type="PROSITE" id="PS00463">
    <property type="entry name" value="ZN2_CY6_FUNGAL_1"/>
    <property type="match status" value="1"/>
</dbReference>
<dbReference type="PROSITE" id="PS50048">
    <property type="entry name" value="ZN2_CY6_FUNGAL_2"/>
    <property type="match status" value="1"/>
</dbReference>
<dbReference type="GO" id="GO:0003677">
    <property type="term" value="F:DNA binding"/>
    <property type="evidence" value="ECO:0007669"/>
    <property type="project" value="UniProtKB-KW"/>
</dbReference>
<feature type="region of interest" description="Disordered" evidence="5">
    <location>
        <begin position="45"/>
        <end position="76"/>
    </location>
</feature>
<dbReference type="VEuPathDB" id="FungiDB:Z520_09896"/>
<organism evidence="7 8">
    <name type="scientific">Fonsecaea multimorphosa CBS 102226</name>
    <dbReference type="NCBI Taxonomy" id="1442371"/>
    <lineage>
        <taxon>Eukaryota</taxon>
        <taxon>Fungi</taxon>
        <taxon>Dikarya</taxon>
        <taxon>Ascomycota</taxon>
        <taxon>Pezizomycotina</taxon>
        <taxon>Eurotiomycetes</taxon>
        <taxon>Chaetothyriomycetidae</taxon>
        <taxon>Chaetothyriales</taxon>
        <taxon>Herpotrichiellaceae</taxon>
        <taxon>Fonsecaea</taxon>
    </lineage>
</organism>
<evidence type="ECO:0000256" key="2">
    <source>
        <dbReference type="ARBA" id="ARBA00023125"/>
    </source>
</evidence>
<keyword evidence="4" id="KW-0539">Nucleus</keyword>
<dbReference type="EMBL" id="KN848087">
    <property type="protein sequence ID" value="KIX94510.1"/>
    <property type="molecule type" value="Genomic_DNA"/>
</dbReference>
<dbReference type="SMART" id="SM00066">
    <property type="entry name" value="GAL4"/>
    <property type="match status" value="1"/>
</dbReference>
<dbReference type="InterPro" id="IPR001138">
    <property type="entry name" value="Zn2Cys6_DnaBD"/>
</dbReference>
<keyword evidence="8" id="KW-1185">Reference proteome</keyword>
<evidence type="ECO:0000259" key="6">
    <source>
        <dbReference type="PROSITE" id="PS50048"/>
    </source>
</evidence>
<evidence type="ECO:0000256" key="1">
    <source>
        <dbReference type="ARBA" id="ARBA00023015"/>
    </source>
</evidence>
<dbReference type="PANTHER" id="PTHR47784">
    <property type="entry name" value="STEROL UPTAKE CONTROL PROTEIN 2"/>
    <property type="match status" value="1"/>
</dbReference>
<evidence type="ECO:0000256" key="3">
    <source>
        <dbReference type="ARBA" id="ARBA00023163"/>
    </source>
</evidence>
<name>A0A0D2GY82_9EURO</name>
<dbReference type="OrthoDB" id="5295362at2759"/>
<dbReference type="GeneID" id="27715642"/>
<dbReference type="PANTHER" id="PTHR47784:SF10">
    <property type="entry name" value="TRANSCRIPTION FACTOR, PUTATIVE (AFU_ORTHOLOGUE AFUA_6G14150)-RELATED"/>
    <property type="match status" value="1"/>
</dbReference>
<dbReference type="Gene3D" id="4.10.240.10">
    <property type="entry name" value="Zn(2)-C6 fungal-type DNA-binding domain"/>
    <property type="match status" value="1"/>
</dbReference>
<evidence type="ECO:0000313" key="7">
    <source>
        <dbReference type="EMBL" id="KIX94510.1"/>
    </source>
</evidence>
<sequence length="416" mass="46164">MPPRRSHQKSRRGCLACKVAHVKCNEAGPPCGRCELRATTCEYTSPGPGLQQPQDLSSGHGPPIQPAGPSPELQPLEEPLFPNEVRVLELQLMHRWSTVTYKSLYSKVAGDDYIWQTAVPRWSLQHDFLCAGLFALSAFEAASCCSSSSGTGRAKYLRAAVEYQTVALNNFRRHLQHQETNPESYEIVLCFSLMLMVLALASSQFMSELAGDASQGDGDSMVLNTLTHFELLRGCGTVLGANAEQYLAQNSYVQKLTLFENLPRLPFDSETAAAMSKLNTANERRIISTVGESYEHRVQQVAHFEACKKAISLLEECFAKCVGVGQDDDDYQGYILGWLNMAGEEYVNAIKGNDHVALLVLMCWGALVEKLGRRVWWAKDFGRLLVEEISEMTLNQTADGLTTDLISSARRLMDQR</sequence>
<dbReference type="InterPro" id="IPR053157">
    <property type="entry name" value="Sterol_Uptake_Regulator"/>
</dbReference>
<gene>
    <name evidence="7" type="ORF">Z520_09896</name>
</gene>
<dbReference type="GO" id="GO:0008270">
    <property type="term" value="F:zinc ion binding"/>
    <property type="evidence" value="ECO:0007669"/>
    <property type="project" value="InterPro"/>
</dbReference>
<proteinExistence type="predicted"/>
<dbReference type="RefSeq" id="XP_016628633.1">
    <property type="nucleotide sequence ID" value="XM_016780390.1"/>
</dbReference>
<feature type="domain" description="Zn(2)-C6 fungal-type" evidence="6">
    <location>
        <begin position="13"/>
        <end position="43"/>
    </location>
</feature>
<dbReference type="CDD" id="cd00067">
    <property type="entry name" value="GAL4"/>
    <property type="match status" value="1"/>
</dbReference>
<evidence type="ECO:0000256" key="4">
    <source>
        <dbReference type="ARBA" id="ARBA00023242"/>
    </source>
</evidence>
<protein>
    <recommendedName>
        <fullName evidence="6">Zn(2)-C6 fungal-type domain-containing protein</fullName>
    </recommendedName>
</protein>
<reference evidence="7 8" key="1">
    <citation type="submission" date="2015-01" db="EMBL/GenBank/DDBJ databases">
        <title>The Genome Sequence of Fonsecaea multimorphosa CBS 102226.</title>
        <authorList>
            <consortium name="The Broad Institute Genomics Platform"/>
            <person name="Cuomo C."/>
            <person name="de Hoog S."/>
            <person name="Gorbushina A."/>
            <person name="Stielow B."/>
            <person name="Teixiera M."/>
            <person name="Abouelleil A."/>
            <person name="Chapman S.B."/>
            <person name="Priest M."/>
            <person name="Young S.K."/>
            <person name="Wortman J."/>
            <person name="Nusbaum C."/>
            <person name="Birren B."/>
        </authorList>
    </citation>
    <scope>NUCLEOTIDE SEQUENCE [LARGE SCALE GENOMIC DNA]</scope>
    <source>
        <strain evidence="7 8">CBS 102226</strain>
    </source>
</reference>
<dbReference type="Proteomes" id="UP000053411">
    <property type="component" value="Unassembled WGS sequence"/>
</dbReference>
<keyword evidence="2" id="KW-0238">DNA-binding</keyword>
<keyword evidence="3" id="KW-0804">Transcription</keyword>
<evidence type="ECO:0000313" key="8">
    <source>
        <dbReference type="Proteomes" id="UP000053411"/>
    </source>
</evidence>
<evidence type="ECO:0000256" key="5">
    <source>
        <dbReference type="SAM" id="MobiDB-lite"/>
    </source>
</evidence>
<keyword evidence="1" id="KW-0805">Transcription regulation</keyword>
<dbReference type="GO" id="GO:0001228">
    <property type="term" value="F:DNA-binding transcription activator activity, RNA polymerase II-specific"/>
    <property type="evidence" value="ECO:0007669"/>
    <property type="project" value="TreeGrafter"/>
</dbReference>
<dbReference type="Pfam" id="PF00172">
    <property type="entry name" value="Zn_clus"/>
    <property type="match status" value="1"/>
</dbReference>